<accession>A0A1E7W676</accession>
<keyword evidence="2" id="KW-1185">Reference proteome</keyword>
<reference evidence="2" key="1">
    <citation type="journal article" date="2016" name="Front. Microbiol.">
        <title>Molecular Keys to the Janthinobacterium and Duganella spp. Interaction with the Plant Pathogen Fusarium graminearum.</title>
        <authorList>
            <person name="Haack F.S."/>
            <person name="Poehlein A."/>
            <person name="Kroger C."/>
            <person name="Voigt C.A."/>
            <person name="Piepenbring M."/>
            <person name="Bode H.B."/>
            <person name="Daniel R."/>
            <person name="Schafer W."/>
            <person name="Streit W.R."/>
        </authorList>
    </citation>
    <scope>NUCLEOTIDE SEQUENCE [LARGE SCALE GENOMIC DNA]</scope>
    <source>
        <strain evidence="2">T54</strain>
    </source>
</reference>
<evidence type="ECO:0000313" key="1">
    <source>
        <dbReference type="EMBL" id="OEZ91445.1"/>
    </source>
</evidence>
<dbReference type="EMBL" id="LROM01000152">
    <property type="protein sequence ID" value="OEZ91445.1"/>
    <property type="molecule type" value="Genomic_DNA"/>
</dbReference>
<organism evidence="1 2">
    <name type="scientific">Duganella phyllosphaerae</name>
    <dbReference type="NCBI Taxonomy" id="762836"/>
    <lineage>
        <taxon>Bacteria</taxon>
        <taxon>Pseudomonadati</taxon>
        <taxon>Pseudomonadota</taxon>
        <taxon>Betaproteobacteria</taxon>
        <taxon>Burkholderiales</taxon>
        <taxon>Oxalobacteraceae</taxon>
        <taxon>Telluria group</taxon>
        <taxon>Duganella</taxon>
    </lineage>
</organism>
<comment type="caution">
    <text evidence="1">The sequence shown here is derived from an EMBL/GenBank/DDBJ whole genome shotgun (WGS) entry which is preliminary data.</text>
</comment>
<sequence>MTQPERRTRPDRATAHTVMVGLILAEQDGRSAAAAFMDQAGVPFRVIVRVLSNPADRRRHPRP</sequence>
<dbReference type="OrthoDB" id="8758668at2"/>
<dbReference type="RefSeq" id="WP_071651707.1">
    <property type="nucleotide sequence ID" value="NZ_LROM01000152.1"/>
</dbReference>
<name>A0A1E7W676_9BURK</name>
<proteinExistence type="predicted"/>
<gene>
    <name evidence="1" type="ORF">DUPY_50570</name>
</gene>
<dbReference type="AlphaFoldDB" id="A0A1E7W676"/>
<protein>
    <submittedName>
        <fullName evidence="1">Uncharacterized protein</fullName>
    </submittedName>
</protein>
<evidence type="ECO:0000313" key="2">
    <source>
        <dbReference type="Proteomes" id="UP000175989"/>
    </source>
</evidence>
<dbReference type="Proteomes" id="UP000175989">
    <property type="component" value="Unassembled WGS sequence"/>
</dbReference>